<dbReference type="Proteomes" id="UP000800235">
    <property type="component" value="Unassembled WGS sequence"/>
</dbReference>
<dbReference type="InterPro" id="IPR036047">
    <property type="entry name" value="F-box-like_dom_sf"/>
</dbReference>
<dbReference type="SUPFAM" id="SSF141255">
    <property type="entry name" value="YccV-like"/>
    <property type="match status" value="1"/>
</dbReference>
<dbReference type="SUPFAM" id="SSF81383">
    <property type="entry name" value="F-box domain"/>
    <property type="match status" value="1"/>
</dbReference>
<comment type="caution">
    <text evidence="2">The sequence shown here is derived from an EMBL/GenBank/DDBJ whole genome shotgun (WGS) entry which is preliminary data.</text>
</comment>
<dbReference type="GO" id="GO:0003677">
    <property type="term" value="F:DNA binding"/>
    <property type="evidence" value="ECO:0007669"/>
    <property type="project" value="InterPro"/>
</dbReference>
<dbReference type="OrthoDB" id="28868at2759"/>
<dbReference type="NCBIfam" id="TIGR02097">
    <property type="entry name" value="yccV"/>
    <property type="match status" value="1"/>
</dbReference>
<dbReference type="Gene3D" id="2.30.30.390">
    <property type="entry name" value="Hemimethylated DNA-binding domain"/>
    <property type="match status" value="1"/>
</dbReference>
<organism evidence="2 3">
    <name type="scientific">Tothia fuscella</name>
    <dbReference type="NCBI Taxonomy" id="1048955"/>
    <lineage>
        <taxon>Eukaryota</taxon>
        <taxon>Fungi</taxon>
        <taxon>Dikarya</taxon>
        <taxon>Ascomycota</taxon>
        <taxon>Pezizomycotina</taxon>
        <taxon>Dothideomycetes</taxon>
        <taxon>Pleosporomycetidae</taxon>
        <taxon>Venturiales</taxon>
        <taxon>Cylindrosympodiaceae</taxon>
        <taxon>Tothia</taxon>
    </lineage>
</organism>
<dbReference type="SMART" id="SM00992">
    <property type="entry name" value="YccV-like"/>
    <property type="match status" value="1"/>
</dbReference>
<evidence type="ECO:0000259" key="1">
    <source>
        <dbReference type="PROSITE" id="PS50181"/>
    </source>
</evidence>
<dbReference type="Pfam" id="PF12937">
    <property type="entry name" value="F-box-like"/>
    <property type="match status" value="1"/>
</dbReference>
<accession>A0A9P4U2A9</accession>
<protein>
    <submittedName>
        <fullName evidence="2">YccV-like-domain-containing protein</fullName>
    </submittedName>
</protein>
<dbReference type="EMBL" id="MU007019">
    <property type="protein sequence ID" value="KAF2433823.1"/>
    <property type="molecule type" value="Genomic_DNA"/>
</dbReference>
<keyword evidence="3" id="KW-1185">Reference proteome</keyword>
<dbReference type="InterPro" id="IPR001810">
    <property type="entry name" value="F-box_dom"/>
</dbReference>
<dbReference type="PROSITE" id="PS50181">
    <property type="entry name" value="FBOX"/>
    <property type="match status" value="1"/>
</dbReference>
<proteinExistence type="predicted"/>
<evidence type="ECO:0000313" key="3">
    <source>
        <dbReference type="Proteomes" id="UP000800235"/>
    </source>
</evidence>
<feature type="domain" description="F-box" evidence="1">
    <location>
        <begin position="4"/>
        <end position="51"/>
    </location>
</feature>
<dbReference type="InterPro" id="IPR011722">
    <property type="entry name" value="Hemimethylated_DNA-bd_dom"/>
</dbReference>
<dbReference type="Gene3D" id="1.20.1280.50">
    <property type="match status" value="1"/>
</dbReference>
<dbReference type="AlphaFoldDB" id="A0A9P4U2A9"/>
<reference evidence="2" key="1">
    <citation type="journal article" date="2020" name="Stud. Mycol.">
        <title>101 Dothideomycetes genomes: a test case for predicting lifestyles and emergence of pathogens.</title>
        <authorList>
            <person name="Haridas S."/>
            <person name="Albert R."/>
            <person name="Binder M."/>
            <person name="Bloem J."/>
            <person name="Labutti K."/>
            <person name="Salamov A."/>
            <person name="Andreopoulos B."/>
            <person name="Baker S."/>
            <person name="Barry K."/>
            <person name="Bills G."/>
            <person name="Bluhm B."/>
            <person name="Cannon C."/>
            <person name="Castanera R."/>
            <person name="Culley D."/>
            <person name="Daum C."/>
            <person name="Ezra D."/>
            <person name="Gonzalez J."/>
            <person name="Henrissat B."/>
            <person name="Kuo A."/>
            <person name="Liang C."/>
            <person name="Lipzen A."/>
            <person name="Lutzoni F."/>
            <person name="Magnuson J."/>
            <person name="Mondo S."/>
            <person name="Nolan M."/>
            <person name="Ohm R."/>
            <person name="Pangilinan J."/>
            <person name="Park H.-J."/>
            <person name="Ramirez L."/>
            <person name="Alfaro M."/>
            <person name="Sun H."/>
            <person name="Tritt A."/>
            <person name="Yoshinaga Y."/>
            <person name="Zwiers L.-H."/>
            <person name="Turgeon B."/>
            <person name="Goodwin S."/>
            <person name="Spatafora J."/>
            <person name="Crous P."/>
            <person name="Grigoriev I."/>
        </authorList>
    </citation>
    <scope>NUCLEOTIDE SEQUENCE</scope>
    <source>
        <strain evidence="2">CBS 130266</strain>
    </source>
</reference>
<evidence type="ECO:0000313" key="2">
    <source>
        <dbReference type="EMBL" id="KAF2433823.1"/>
    </source>
</evidence>
<dbReference type="InterPro" id="IPR032698">
    <property type="entry name" value="SirB1_N"/>
</dbReference>
<dbReference type="PANTHER" id="PTHR31350:SF27">
    <property type="entry name" value="HEMIMETHYLATED DNA-BINDING DOMAIN-CONTAINING PROTEIN"/>
    <property type="match status" value="1"/>
</dbReference>
<name>A0A9P4U2A9_9PEZI</name>
<dbReference type="PANTHER" id="PTHR31350">
    <property type="entry name" value="SI:DKEY-261L7.2"/>
    <property type="match status" value="1"/>
</dbReference>
<dbReference type="Pfam" id="PF08755">
    <property type="entry name" value="YccV-like"/>
    <property type="match status" value="1"/>
</dbReference>
<gene>
    <name evidence="2" type="ORF">EJ08DRAFT_583256</name>
</gene>
<sequence>MEKRPGFYDLPNELIQSILSYLTPESLGGSIRSVDKRLQSIADTPLLWRFHCRTQYRFWDPTHDIKKAFAKPVDATKWKDLFVSRRKLDKFVEEKIDEIIQSSQNRILNIEDVVRGGASTGLGPRKASHTYDVKDKLLELCRTPEDVDDYLARRYWAKACLERLHRAYAIEQWRVLRHQTVPLERALGAFDMFIQADGPGDHNDISDEIDLLAKALLSEYPSFADMSTRKQALTLTQFLNARGFTGVESENDYHNLQNNFLSRALQDPNHPALPLVCVVIYCCIATRVGLCARPCGFPMHVYGIVTPPEGRDLDDKPENPSEPPERMYVDAFRSTIDIPAASLQSELRRVGVSRDFEHVYLGPASTLEITIRMSKNIMESIRIVQDNASHAPLNTDGSRVPAWVTVSPDMDSAFYSTLWSRCILHEHSSSGNAQRRRHIPFLKEHFQQHAPWDVALMETHMLSRFHGFHEFEHLRIILQNVRDADAAERTPIKRDDEAKEKVKYNVGQVFRHRRYMYEGVIVGWDKACDAGETWIHQMGVDGLVKGRGQSFYHVLVDDKTSRYVAEENIGITDAEPSDALMSLAGRFFKRYDGVERRFVSNIKEDYPDD</sequence>
<dbReference type="InterPro" id="IPR036623">
    <property type="entry name" value="Hemimethylated_DNA-bd_sf"/>
</dbReference>
<dbReference type="Pfam" id="PF13369">
    <property type="entry name" value="Transglut_core2"/>
    <property type="match status" value="1"/>
</dbReference>